<evidence type="ECO:0000313" key="1">
    <source>
        <dbReference type="EMBL" id="CAD8888803.1"/>
    </source>
</evidence>
<sequence>MRQSIYQDQYWFSLLIFITNSSSSCEEKKERKACENLVEETKTSVKRNDSVTGAKEVFKNDLQDSEGTFKHIRENFEHFLLYETSSDSKAIVTEGLVNDERNKNTSFLTNEELDDAAFSCDWNGGLSVGASSEVTVSTNDEEMGHISPRETLLDL</sequence>
<dbReference type="EMBL" id="HBFR01022295">
    <property type="protein sequence ID" value="CAD8888803.1"/>
    <property type="molecule type" value="Transcribed_RNA"/>
</dbReference>
<reference evidence="1" key="1">
    <citation type="submission" date="2021-01" db="EMBL/GenBank/DDBJ databases">
        <authorList>
            <person name="Corre E."/>
            <person name="Pelletier E."/>
            <person name="Niang G."/>
            <person name="Scheremetjew M."/>
            <person name="Finn R."/>
            <person name="Kale V."/>
            <person name="Holt S."/>
            <person name="Cochrane G."/>
            <person name="Meng A."/>
            <person name="Brown T."/>
            <person name="Cohen L."/>
        </authorList>
    </citation>
    <scope>NUCLEOTIDE SEQUENCE</scope>
    <source>
        <strain evidence="1">308</strain>
    </source>
</reference>
<gene>
    <name evidence="1" type="ORF">CHYS00102_LOCUS16003</name>
</gene>
<accession>A0A7S1BIS8</accession>
<name>A0A7S1BIS8_9STRA</name>
<protein>
    <submittedName>
        <fullName evidence="1">Uncharacterized protein</fullName>
    </submittedName>
</protein>
<dbReference type="PROSITE" id="PS51257">
    <property type="entry name" value="PROKAR_LIPOPROTEIN"/>
    <property type="match status" value="1"/>
</dbReference>
<dbReference type="AlphaFoldDB" id="A0A7S1BIS8"/>
<proteinExistence type="predicted"/>
<organism evidence="1">
    <name type="scientific">Corethron hystrix</name>
    <dbReference type="NCBI Taxonomy" id="216773"/>
    <lineage>
        <taxon>Eukaryota</taxon>
        <taxon>Sar</taxon>
        <taxon>Stramenopiles</taxon>
        <taxon>Ochrophyta</taxon>
        <taxon>Bacillariophyta</taxon>
        <taxon>Coscinodiscophyceae</taxon>
        <taxon>Corethrophycidae</taxon>
        <taxon>Corethrales</taxon>
        <taxon>Corethraceae</taxon>
        <taxon>Corethron</taxon>
    </lineage>
</organism>